<gene>
    <name evidence="1" type="ORF">KUF71_023157</name>
</gene>
<name>A0AAE1LBU0_9NEOP</name>
<dbReference type="Proteomes" id="UP001219518">
    <property type="component" value="Unassembled WGS sequence"/>
</dbReference>
<proteinExistence type="predicted"/>
<evidence type="ECO:0000313" key="1">
    <source>
        <dbReference type="EMBL" id="KAK3913700.1"/>
    </source>
</evidence>
<dbReference type="AlphaFoldDB" id="A0AAE1LBU0"/>
<feature type="non-terminal residue" evidence="1">
    <location>
        <position position="1"/>
    </location>
</feature>
<reference evidence="1" key="1">
    <citation type="submission" date="2021-07" db="EMBL/GenBank/DDBJ databases">
        <authorList>
            <person name="Catto M.A."/>
            <person name="Jacobson A."/>
            <person name="Kennedy G."/>
            <person name="Labadie P."/>
            <person name="Hunt B.G."/>
            <person name="Srinivasan R."/>
        </authorList>
    </citation>
    <scope>NUCLEOTIDE SEQUENCE</scope>
    <source>
        <strain evidence="1">PL_HMW_Pooled</strain>
        <tissue evidence="1">Head</tissue>
    </source>
</reference>
<evidence type="ECO:0000313" key="2">
    <source>
        <dbReference type="Proteomes" id="UP001219518"/>
    </source>
</evidence>
<organism evidence="1 2">
    <name type="scientific">Frankliniella fusca</name>
    <dbReference type="NCBI Taxonomy" id="407009"/>
    <lineage>
        <taxon>Eukaryota</taxon>
        <taxon>Metazoa</taxon>
        <taxon>Ecdysozoa</taxon>
        <taxon>Arthropoda</taxon>
        <taxon>Hexapoda</taxon>
        <taxon>Insecta</taxon>
        <taxon>Pterygota</taxon>
        <taxon>Neoptera</taxon>
        <taxon>Paraneoptera</taxon>
        <taxon>Thysanoptera</taxon>
        <taxon>Terebrantia</taxon>
        <taxon>Thripoidea</taxon>
        <taxon>Thripidae</taxon>
        <taxon>Frankliniella</taxon>
    </lineage>
</organism>
<comment type="caution">
    <text evidence="1">The sequence shown here is derived from an EMBL/GenBank/DDBJ whole genome shotgun (WGS) entry which is preliminary data.</text>
</comment>
<dbReference type="EMBL" id="JAHWGI010000335">
    <property type="protein sequence ID" value="KAK3913700.1"/>
    <property type="molecule type" value="Genomic_DNA"/>
</dbReference>
<reference evidence="1" key="2">
    <citation type="journal article" date="2023" name="BMC Genomics">
        <title>Pest status, molecular evolution, and epigenetic factors derived from the genome assembly of Frankliniella fusca, a thysanopteran phytovirus vector.</title>
        <authorList>
            <person name="Catto M.A."/>
            <person name="Labadie P.E."/>
            <person name="Jacobson A.L."/>
            <person name="Kennedy G.G."/>
            <person name="Srinivasan R."/>
            <person name="Hunt B.G."/>
        </authorList>
    </citation>
    <scope>NUCLEOTIDE SEQUENCE</scope>
    <source>
        <strain evidence="1">PL_HMW_Pooled</strain>
    </source>
</reference>
<protein>
    <submittedName>
        <fullName evidence="1">[LysW]-L-2-aminoadipate/[LysW]-L-glutamate phosphate reductase</fullName>
    </submittedName>
</protein>
<keyword evidence="2" id="KW-1185">Reference proteome</keyword>
<accession>A0AAE1LBU0</accession>
<sequence length="109" mass="11366">NLGRGPKLRAPQVVVTAALGARFAGARVGPGARALCSSAPEAPVGRGREQAQSFEAGKWVRLSGGSMLWRLPCGRGCAGQGTLWCGTRHLVGGPRPRVSFLSELSETLQ</sequence>